<keyword evidence="3" id="KW-0227">DNA damage</keyword>
<dbReference type="CDD" id="cd22919">
    <property type="entry name" value="HFD_CENP-S"/>
    <property type="match status" value="1"/>
</dbReference>
<dbReference type="InterPro" id="IPR009072">
    <property type="entry name" value="Histone-fold"/>
</dbReference>
<name>A0ABY7DG71_MYAAR</name>
<feature type="compositionally biased region" description="Basic residues" evidence="6">
    <location>
        <begin position="107"/>
        <end position="116"/>
    </location>
</feature>
<evidence type="ECO:0000313" key="7">
    <source>
        <dbReference type="EMBL" id="WAQ96689.1"/>
    </source>
</evidence>
<evidence type="ECO:0000256" key="3">
    <source>
        <dbReference type="ARBA" id="ARBA00022763"/>
    </source>
</evidence>
<sequence>MTTEEDFEKLTYTQRLKAAVHHTTLQICKEHADEKNVQLNKMVVAAISETTWKKCEQFATDLELFAKHAKRSTINADDVKMLIRKTPKLLDYINGVQEELNASKPEPKKRSKKGKGKQTSVGASTSPSDQTEPVIVEEES</sequence>
<evidence type="ECO:0000313" key="8">
    <source>
        <dbReference type="Proteomes" id="UP001164746"/>
    </source>
</evidence>
<dbReference type="Pfam" id="PF15630">
    <property type="entry name" value="CENP-S"/>
    <property type="match status" value="1"/>
</dbReference>
<evidence type="ECO:0000256" key="2">
    <source>
        <dbReference type="ARBA" id="ARBA00016400"/>
    </source>
</evidence>
<accession>A0ABY7DG71</accession>
<keyword evidence="4" id="KW-0238">DNA-binding</keyword>
<dbReference type="Proteomes" id="UP001164746">
    <property type="component" value="Chromosome 2"/>
</dbReference>
<protein>
    <recommendedName>
        <fullName evidence="2">Centromere protein S</fullName>
    </recommendedName>
</protein>
<feature type="compositionally biased region" description="Polar residues" evidence="6">
    <location>
        <begin position="118"/>
        <end position="131"/>
    </location>
</feature>
<dbReference type="Gene3D" id="1.10.20.10">
    <property type="entry name" value="Histone, subunit A"/>
    <property type="match status" value="1"/>
</dbReference>
<evidence type="ECO:0000256" key="1">
    <source>
        <dbReference type="ARBA" id="ARBA00006612"/>
    </source>
</evidence>
<dbReference type="PANTHER" id="PTHR22980:SF0">
    <property type="entry name" value="CENTROMERE PROTEIN S"/>
    <property type="match status" value="1"/>
</dbReference>
<comment type="similarity">
    <text evidence="1">Belongs to the TAF9 family. CENP-S/MHF1 subfamily.</text>
</comment>
<keyword evidence="8" id="KW-1185">Reference proteome</keyword>
<evidence type="ECO:0000256" key="4">
    <source>
        <dbReference type="ARBA" id="ARBA00023125"/>
    </source>
</evidence>
<reference evidence="7" key="1">
    <citation type="submission" date="2022-11" db="EMBL/GenBank/DDBJ databases">
        <title>Centuries of genome instability and evolution in soft-shell clam transmissible cancer (bioRxiv).</title>
        <authorList>
            <person name="Hart S.F.M."/>
            <person name="Yonemitsu M.A."/>
            <person name="Giersch R.M."/>
            <person name="Beal B.F."/>
            <person name="Arriagada G."/>
            <person name="Davis B.W."/>
            <person name="Ostrander E.A."/>
            <person name="Goff S.P."/>
            <person name="Metzger M.J."/>
        </authorList>
    </citation>
    <scope>NUCLEOTIDE SEQUENCE</scope>
    <source>
        <strain evidence="7">MELC-2E11</strain>
        <tissue evidence="7">Siphon/mantle</tissue>
    </source>
</reference>
<dbReference type="InterPro" id="IPR029003">
    <property type="entry name" value="CENP-S/Mhf1"/>
</dbReference>
<dbReference type="EMBL" id="CP111013">
    <property type="protein sequence ID" value="WAQ96689.1"/>
    <property type="molecule type" value="Genomic_DNA"/>
</dbReference>
<gene>
    <name evidence="7" type="ORF">MAR_029379</name>
</gene>
<organism evidence="7 8">
    <name type="scientific">Mya arenaria</name>
    <name type="common">Soft-shell clam</name>
    <dbReference type="NCBI Taxonomy" id="6604"/>
    <lineage>
        <taxon>Eukaryota</taxon>
        <taxon>Metazoa</taxon>
        <taxon>Spiralia</taxon>
        <taxon>Lophotrochozoa</taxon>
        <taxon>Mollusca</taxon>
        <taxon>Bivalvia</taxon>
        <taxon>Autobranchia</taxon>
        <taxon>Heteroconchia</taxon>
        <taxon>Euheterodonta</taxon>
        <taxon>Imparidentia</taxon>
        <taxon>Neoheterodontei</taxon>
        <taxon>Myida</taxon>
        <taxon>Myoidea</taxon>
        <taxon>Myidae</taxon>
        <taxon>Mya</taxon>
    </lineage>
</organism>
<evidence type="ECO:0000256" key="5">
    <source>
        <dbReference type="ARBA" id="ARBA00023204"/>
    </source>
</evidence>
<proteinExistence type="inferred from homology"/>
<keyword evidence="5" id="KW-0234">DNA repair</keyword>
<dbReference type="SUPFAM" id="SSF47113">
    <property type="entry name" value="Histone-fold"/>
    <property type="match status" value="1"/>
</dbReference>
<feature type="region of interest" description="Disordered" evidence="6">
    <location>
        <begin position="97"/>
        <end position="140"/>
    </location>
</feature>
<dbReference type="PANTHER" id="PTHR22980">
    <property type="entry name" value="CORTISTATIN"/>
    <property type="match status" value="1"/>
</dbReference>
<evidence type="ECO:0000256" key="6">
    <source>
        <dbReference type="SAM" id="MobiDB-lite"/>
    </source>
</evidence>